<evidence type="ECO:0000259" key="4">
    <source>
        <dbReference type="Pfam" id="PF00440"/>
    </source>
</evidence>
<dbReference type="KEGG" id="agf:ET445_04045"/>
<dbReference type="EMBL" id="CP035491">
    <property type="protein sequence ID" value="QAY72639.1"/>
    <property type="molecule type" value="Genomic_DNA"/>
</dbReference>
<evidence type="ECO:0000256" key="1">
    <source>
        <dbReference type="ARBA" id="ARBA00023015"/>
    </source>
</evidence>
<accession>A0A4P6FE22</accession>
<dbReference type="PANTHER" id="PTHR47506">
    <property type="entry name" value="TRANSCRIPTIONAL REGULATORY PROTEIN"/>
    <property type="match status" value="1"/>
</dbReference>
<evidence type="ECO:0000313" key="5">
    <source>
        <dbReference type="EMBL" id="QAY72639.1"/>
    </source>
</evidence>
<gene>
    <name evidence="5" type="ORF">ET445_04045</name>
</gene>
<dbReference type="SUPFAM" id="SSF46689">
    <property type="entry name" value="Homeodomain-like"/>
    <property type="match status" value="1"/>
</dbReference>
<keyword evidence="2" id="KW-0238">DNA-binding</keyword>
<dbReference type="GO" id="GO:0003677">
    <property type="term" value="F:DNA binding"/>
    <property type="evidence" value="ECO:0007669"/>
    <property type="project" value="UniProtKB-KW"/>
</dbReference>
<dbReference type="RefSeq" id="WP_129189057.1">
    <property type="nucleotide sequence ID" value="NZ_CP035491.1"/>
</dbReference>
<sequence length="227" mass="24979">MRDILIIYNWTGKSSYGRLALVTSAPSARPRLTSRGAATRRLLIDGTAELIREEGVGVTLDDVLVKTRTSKSQIFHYFPGGKEELLLAVVQHEADRVLTDQEPHLDELGDWESWNAWRDALLARYREQGDSCPMRVVVSEIGRSPATQAVSSQLLGEWTRRLRLGITRLMEAGLIGDDVDADAHARALVAGIQGGVTVLLATGSIAYLESALDLAIENLRRFAREAS</sequence>
<reference evidence="5 6" key="1">
    <citation type="submission" date="2019-01" db="EMBL/GenBank/DDBJ databases">
        <title>Genome sequencing of strain FW100M-8.</title>
        <authorList>
            <person name="Heo J."/>
            <person name="Kim S.-J."/>
            <person name="Kim J.-S."/>
            <person name="Hong S.-B."/>
            <person name="Kwon S.-W."/>
        </authorList>
    </citation>
    <scope>NUCLEOTIDE SEQUENCE [LARGE SCALE GENOMIC DNA]</scope>
    <source>
        <strain evidence="5 6">FW100M-8</strain>
    </source>
</reference>
<dbReference type="InterPro" id="IPR036271">
    <property type="entry name" value="Tet_transcr_reg_TetR-rel_C_sf"/>
</dbReference>
<dbReference type="PANTHER" id="PTHR47506:SF1">
    <property type="entry name" value="HTH-TYPE TRANSCRIPTIONAL REGULATOR YJDC"/>
    <property type="match status" value="1"/>
</dbReference>
<organism evidence="5 6">
    <name type="scientific">Agromyces protaetiae</name>
    <dbReference type="NCBI Taxonomy" id="2509455"/>
    <lineage>
        <taxon>Bacteria</taxon>
        <taxon>Bacillati</taxon>
        <taxon>Actinomycetota</taxon>
        <taxon>Actinomycetes</taxon>
        <taxon>Micrococcales</taxon>
        <taxon>Microbacteriaceae</taxon>
        <taxon>Agromyces</taxon>
    </lineage>
</organism>
<proteinExistence type="predicted"/>
<dbReference type="Pfam" id="PF00440">
    <property type="entry name" value="TetR_N"/>
    <property type="match status" value="1"/>
</dbReference>
<dbReference type="InterPro" id="IPR001647">
    <property type="entry name" value="HTH_TetR"/>
</dbReference>
<keyword evidence="1" id="KW-0805">Transcription regulation</keyword>
<feature type="domain" description="HTH tetR-type" evidence="4">
    <location>
        <begin position="43"/>
        <end position="89"/>
    </location>
</feature>
<dbReference type="InterPro" id="IPR009057">
    <property type="entry name" value="Homeodomain-like_sf"/>
</dbReference>
<dbReference type="SUPFAM" id="SSF48498">
    <property type="entry name" value="Tetracyclin repressor-like, C-terminal domain"/>
    <property type="match status" value="1"/>
</dbReference>
<evidence type="ECO:0000313" key="6">
    <source>
        <dbReference type="Proteomes" id="UP000291259"/>
    </source>
</evidence>
<evidence type="ECO:0000256" key="2">
    <source>
        <dbReference type="ARBA" id="ARBA00023125"/>
    </source>
</evidence>
<protein>
    <submittedName>
        <fullName evidence="5">TetR/AcrR family transcriptional regulator</fullName>
    </submittedName>
</protein>
<evidence type="ECO:0000256" key="3">
    <source>
        <dbReference type="ARBA" id="ARBA00023163"/>
    </source>
</evidence>
<dbReference type="Gene3D" id="1.10.357.10">
    <property type="entry name" value="Tetracycline Repressor, domain 2"/>
    <property type="match status" value="1"/>
</dbReference>
<name>A0A4P6FE22_9MICO</name>
<keyword evidence="3" id="KW-0804">Transcription</keyword>
<dbReference type="AlphaFoldDB" id="A0A4P6FE22"/>
<keyword evidence="6" id="KW-1185">Reference proteome</keyword>
<dbReference type="Proteomes" id="UP000291259">
    <property type="component" value="Chromosome"/>
</dbReference>
<dbReference type="OrthoDB" id="4567939at2"/>